<dbReference type="Gene3D" id="2.30.30.40">
    <property type="entry name" value="SH3 Domains"/>
    <property type="match status" value="1"/>
</dbReference>
<protein>
    <submittedName>
        <fullName evidence="1">SH3 domain-containing protein</fullName>
    </submittedName>
</protein>
<name>A0ABX6N9M8_9BURK</name>
<organism evidence="1 2">
    <name type="scientific">Limnobacter profundi</name>
    <dbReference type="NCBI Taxonomy" id="2732163"/>
    <lineage>
        <taxon>Bacteria</taxon>
        <taxon>Pseudomonadati</taxon>
        <taxon>Pseudomonadota</taxon>
        <taxon>Betaproteobacteria</taxon>
        <taxon>Burkholderiales</taxon>
        <taxon>Burkholderiaceae</taxon>
        <taxon>Limnobacter</taxon>
    </lineage>
</organism>
<dbReference type="Proteomes" id="UP000501130">
    <property type="component" value="Chromosome"/>
</dbReference>
<evidence type="ECO:0000313" key="2">
    <source>
        <dbReference type="Proteomes" id="UP000501130"/>
    </source>
</evidence>
<reference evidence="1 2" key="1">
    <citation type="submission" date="2020-05" db="EMBL/GenBank/DDBJ databases">
        <title>Compete genome of Limnobacter sp. SAORIC-580.</title>
        <authorList>
            <person name="Song J."/>
            <person name="Cho J.-C."/>
        </authorList>
    </citation>
    <scope>NUCLEOTIDE SEQUENCE [LARGE SCALE GENOMIC DNA]</scope>
    <source>
        <strain evidence="1 2">SAORIC-580</strain>
    </source>
</reference>
<sequence>MKKNNNIMRLKPLAIGLILAGLLPVPAIAQIRADIRSETKPNLVAQVTETVEKVTRKVAGIPEATELENAERPLVLLQVFDNRSVVYTKPNKESRAIGEFFKGQLVDAYEEKDGWYRVRIQDSLLGGFLGSTDGWVQQGTGQYGEQSLGVFAPRAFSADVLQDKAGTGIRPSSTATPGIVPNTIPQTPQVQRAIPGRDTPIVPRDIAIPVIDPSQVPPPLPNLPRETVAVPDRWRIMQSLGFKFPLFDPYNQNVIKGDLPVLQNTLGPDWFFNLGIIADTLYEQRNFPVPVPPATSTTGGQANIFGDGEQSIFAHNLIVSLSLTKGNTTFKPPDYEFRLTPVFNYTDVRVNEDRLLKIASSSGDVRREGFVGIQEAFVDVHLRNVSDRYDFDSLRVGIQPFISDFRGFLFQDLPMGIRLFGNRNNNIYQYNIGYFKRVEKDTNSGLNDIRQDLRDDDFFVANLYRQDFPFLGFTSQVSYIHNRNDEDGERYFDANGFLARPSSLGDQKPFGYHVDYFGFSGDGHYGRMNITTSTYYATGKTDRHPLAQREQDIDAFFHATELSRDFDWFRLRGSFLYASGDEDPFDGKAEGFDAIFENPQFAGADTSFFIRQNIPLIGGGGVALSGRNGVLPSLRSSKEQGQSNFINPGLLLVGIGADIDVLPELRLVANLNKLEFDNTNVLGTLRQQRPPSTDLGIDASVGFQYRPFFSQNIVVNGSFAKLLPGKGYKELFPEDKDPYSFLFNVILSF</sequence>
<evidence type="ECO:0000313" key="1">
    <source>
        <dbReference type="EMBL" id="QJR31081.1"/>
    </source>
</evidence>
<accession>A0ABX6N9M8</accession>
<keyword evidence="2" id="KW-1185">Reference proteome</keyword>
<dbReference type="EMBL" id="CP053084">
    <property type="protein sequence ID" value="QJR31081.1"/>
    <property type="molecule type" value="Genomic_DNA"/>
</dbReference>
<gene>
    <name evidence="1" type="ORF">HKT17_05620</name>
</gene>
<proteinExistence type="predicted"/>